<dbReference type="PANTHER" id="PTHR21445">
    <property type="entry name" value="ENDONUCLEASE IV ENDODEOXYRIBONUCLEASE IV"/>
    <property type="match status" value="1"/>
</dbReference>
<dbReference type="AlphaFoldDB" id="A0A7C4TXS5"/>
<dbReference type="GO" id="GO:0008270">
    <property type="term" value="F:zinc ion binding"/>
    <property type="evidence" value="ECO:0007669"/>
    <property type="project" value="UniProtKB-UniRule"/>
</dbReference>
<feature type="binding site" evidence="9">
    <location>
        <position position="106"/>
    </location>
    <ligand>
        <name>Zn(2+)</name>
        <dbReference type="ChEBI" id="CHEBI:29105"/>
        <label>1</label>
    </ligand>
</feature>
<dbReference type="GO" id="GO:0006284">
    <property type="term" value="P:base-excision repair"/>
    <property type="evidence" value="ECO:0007669"/>
    <property type="project" value="TreeGrafter"/>
</dbReference>
<dbReference type="Pfam" id="PF01261">
    <property type="entry name" value="AP_endonuc_2"/>
    <property type="match status" value="1"/>
</dbReference>
<dbReference type="InterPro" id="IPR036237">
    <property type="entry name" value="Xyl_isomerase-like_sf"/>
</dbReference>
<evidence type="ECO:0000256" key="2">
    <source>
        <dbReference type="ARBA" id="ARBA00022722"/>
    </source>
</evidence>
<gene>
    <name evidence="9" type="primary">nfo</name>
    <name evidence="11" type="ORF">ENV82_02600</name>
</gene>
<evidence type="ECO:0000256" key="4">
    <source>
        <dbReference type="ARBA" id="ARBA00022759"/>
    </source>
</evidence>
<keyword evidence="7 9" id="KW-0862">Zinc</keyword>
<dbReference type="EC" id="3.1.21.2" evidence="9"/>
<dbReference type="FunFam" id="3.20.20.150:FF:000001">
    <property type="entry name" value="Probable endonuclease 4"/>
    <property type="match status" value="1"/>
</dbReference>
<proteinExistence type="inferred from homology"/>
<comment type="cofactor">
    <cofactor evidence="9">
        <name>Zn(2+)</name>
        <dbReference type="ChEBI" id="CHEBI:29105"/>
    </cofactor>
    <text evidence="9">Binds 3 Zn(2+) ions.</text>
</comment>
<dbReference type="PANTHER" id="PTHR21445:SF0">
    <property type="entry name" value="APURINIC-APYRIMIDINIC ENDONUCLEASE"/>
    <property type="match status" value="1"/>
</dbReference>
<dbReference type="InterPro" id="IPR018246">
    <property type="entry name" value="AP_endonuc_F2_Zn_BS"/>
</dbReference>
<feature type="binding site" evidence="9">
    <location>
        <position position="143"/>
    </location>
    <ligand>
        <name>Zn(2+)</name>
        <dbReference type="ChEBI" id="CHEBI:29105"/>
        <label>1</label>
    </ligand>
</feature>
<keyword evidence="5 9" id="KW-0227">DNA damage</keyword>
<dbReference type="CDD" id="cd00019">
    <property type="entry name" value="AP2Ec"/>
    <property type="match status" value="1"/>
</dbReference>
<evidence type="ECO:0000256" key="8">
    <source>
        <dbReference type="ARBA" id="ARBA00023204"/>
    </source>
</evidence>
<feature type="binding site" evidence="9">
    <location>
        <position position="143"/>
    </location>
    <ligand>
        <name>Zn(2+)</name>
        <dbReference type="ChEBI" id="CHEBI:29105"/>
        <label>2</label>
    </ligand>
</feature>
<evidence type="ECO:0000313" key="11">
    <source>
        <dbReference type="EMBL" id="HGW60306.1"/>
    </source>
</evidence>
<dbReference type="InterPro" id="IPR013022">
    <property type="entry name" value="Xyl_isomerase-like_TIM-brl"/>
</dbReference>
<dbReference type="Gene3D" id="3.20.20.150">
    <property type="entry name" value="Divalent-metal-dependent TIM barrel enzymes"/>
    <property type="match status" value="1"/>
</dbReference>
<feature type="domain" description="Xylose isomerase-like TIM barrel" evidence="10">
    <location>
        <begin position="22"/>
        <end position="276"/>
    </location>
</feature>
<accession>A0A7C4TXS5</accession>
<keyword evidence="3 9" id="KW-0479">Metal-binding</keyword>
<dbReference type="NCBIfam" id="TIGR00587">
    <property type="entry name" value="nfo"/>
    <property type="match status" value="1"/>
</dbReference>
<keyword evidence="8 9" id="KW-0234">DNA repair</keyword>
<dbReference type="HAMAP" id="MF_00152">
    <property type="entry name" value="Nfo"/>
    <property type="match status" value="1"/>
</dbReference>
<reference evidence="11" key="1">
    <citation type="journal article" date="2020" name="mSystems">
        <title>Genome- and Community-Level Interaction Insights into Carbon Utilization and Element Cycling Functions of Hydrothermarchaeota in Hydrothermal Sediment.</title>
        <authorList>
            <person name="Zhou Z."/>
            <person name="Liu Y."/>
            <person name="Xu W."/>
            <person name="Pan J."/>
            <person name="Luo Z.H."/>
            <person name="Li M."/>
        </authorList>
    </citation>
    <scope>NUCLEOTIDE SEQUENCE [LARGE SCALE GENOMIC DNA]</scope>
    <source>
        <strain evidence="11">SpSt-794</strain>
    </source>
</reference>
<comment type="catalytic activity">
    <reaction evidence="9">
        <text>Endonucleolytic cleavage to 5'-phosphooligonucleotide end-products.</text>
        <dbReference type="EC" id="3.1.21.2"/>
    </reaction>
</comment>
<dbReference type="GO" id="GO:0008081">
    <property type="term" value="F:phosphoric diester hydrolase activity"/>
    <property type="evidence" value="ECO:0007669"/>
    <property type="project" value="TreeGrafter"/>
</dbReference>
<dbReference type="PROSITE" id="PS00730">
    <property type="entry name" value="AP_NUCLEASE_F2_2"/>
    <property type="match status" value="1"/>
</dbReference>
<feature type="binding site" evidence="9">
    <location>
        <position position="229"/>
    </location>
    <ligand>
        <name>Zn(2+)</name>
        <dbReference type="ChEBI" id="CHEBI:29105"/>
        <label>3</label>
    </ligand>
</feature>
<evidence type="ECO:0000259" key="10">
    <source>
        <dbReference type="Pfam" id="PF01261"/>
    </source>
</evidence>
<dbReference type="SMART" id="SM00518">
    <property type="entry name" value="AP2Ec"/>
    <property type="match status" value="1"/>
</dbReference>
<dbReference type="PROSITE" id="PS51432">
    <property type="entry name" value="AP_NUCLEASE_F2_4"/>
    <property type="match status" value="1"/>
</dbReference>
<dbReference type="GO" id="GO:0008833">
    <property type="term" value="F:deoxyribonuclease IV (phage-T4-induced) activity"/>
    <property type="evidence" value="ECO:0007669"/>
    <property type="project" value="UniProtKB-UniRule"/>
</dbReference>
<dbReference type="GO" id="GO:0003677">
    <property type="term" value="F:DNA binding"/>
    <property type="evidence" value="ECO:0007669"/>
    <property type="project" value="InterPro"/>
</dbReference>
<name>A0A7C4TXS5_9BACT</name>
<feature type="binding site" evidence="9">
    <location>
        <position position="214"/>
    </location>
    <ligand>
        <name>Zn(2+)</name>
        <dbReference type="ChEBI" id="CHEBI:29105"/>
        <label>2</label>
    </ligand>
</feature>
<dbReference type="InterPro" id="IPR001719">
    <property type="entry name" value="AP_endonuc_2"/>
</dbReference>
<feature type="binding site" evidence="9">
    <location>
        <position position="227"/>
    </location>
    <ligand>
        <name>Zn(2+)</name>
        <dbReference type="ChEBI" id="CHEBI:29105"/>
        <label>3</label>
    </ligand>
</feature>
<evidence type="ECO:0000256" key="9">
    <source>
        <dbReference type="HAMAP-Rule" id="MF_00152"/>
    </source>
</evidence>
<comment type="function">
    <text evidence="9">Endonuclease IV plays a role in DNA repair. It cleaves phosphodiester bonds at apurinic or apyrimidinic (AP) sites, generating a 3'-hydroxyl group and a 5'-terminal sugar phosphate.</text>
</comment>
<evidence type="ECO:0000256" key="5">
    <source>
        <dbReference type="ARBA" id="ARBA00022763"/>
    </source>
</evidence>
<dbReference type="GO" id="GO:0003906">
    <property type="term" value="F:DNA-(apurinic or apyrimidinic site) endonuclease activity"/>
    <property type="evidence" value="ECO:0007669"/>
    <property type="project" value="TreeGrafter"/>
</dbReference>
<dbReference type="PROSITE" id="PS00731">
    <property type="entry name" value="AP_NUCLEASE_F2_3"/>
    <property type="match status" value="1"/>
</dbReference>
<comment type="caution">
    <text evidence="11">The sequence shown here is derived from an EMBL/GenBank/DDBJ whole genome shotgun (WGS) entry which is preliminary data.</text>
</comment>
<feature type="binding site" evidence="9">
    <location>
        <position position="180"/>
    </location>
    <ligand>
        <name>Zn(2+)</name>
        <dbReference type="ChEBI" id="CHEBI:29105"/>
        <label>3</label>
    </ligand>
</feature>
<dbReference type="SUPFAM" id="SSF51658">
    <property type="entry name" value="Xylose isomerase-like"/>
    <property type="match status" value="1"/>
</dbReference>
<comment type="similarity">
    <text evidence="1 9">Belongs to the AP endonuclease 2 family.</text>
</comment>
<evidence type="ECO:0000256" key="6">
    <source>
        <dbReference type="ARBA" id="ARBA00022801"/>
    </source>
</evidence>
<evidence type="ECO:0000256" key="3">
    <source>
        <dbReference type="ARBA" id="ARBA00022723"/>
    </source>
</evidence>
<evidence type="ECO:0000256" key="1">
    <source>
        <dbReference type="ARBA" id="ARBA00005340"/>
    </source>
</evidence>
<feature type="binding site" evidence="9">
    <location>
        <position position="259"/>
    </location>
    <ligand>
        <name>Zn(2+)</name>
        <dbReference type="ChEBI" id="CHEBI:29105"/>
        <label>2</label>
    </ligand>
</feature>
<keyword evidence="2 9" id="KW-0540">Nuclease</keyword>
<protein>
    <recommendedName>
        <fullName evidence="9">Probable endonuclease 4</fullName>
        <ecNumber evidence="9">3.1.21.2</ecNumber>
    </recommendedName>
    <alternativeName>
        <fullName evidence="9">Endodeoxyribonuclease IV</fullName>
    </alternativeName>
    <alternativeName>
        <fullName evidence="9">Endonuclease IV</fullName>
    </alternativeName>
</protein>
<feature type="binding site" evidence="9">
    <location>
        <position position="177"/>
    </location>
    <ligand>
        <name>Zn(2+)</name>
        <dbReference type="ChEBI" id="CHEBI:29105"/>
        <label>2</label>
    </ligand>
</feature>
<keyword evidence="4 9" id="KW-0255">Endonuclease</keyword>
<keyword evidence="6 9" id="KW-0378">Hydrolase</keyword>
<dbReference type="EMBL" id="DTHV01000083">
    <property type="protein sequence ID" value="HGW60306.1"/>
    <property type="molecule type" value="Genomic_DNA"/>
</dbReference>
<evidence type="ECO:0000256" key="7">
    <source>
        <dbReference type="ARBA" id="ARBA00022833"/>
    </source>
</evidence>
<organism evidence="11">
    <name type="scientific">Caldisericum exile</name>
    <dbReference type="NCBI Taxonomy" id="693075"/>
    <lineage>
        <taxon>Bacteria</taxon>
        <taxon>Pseudomonadati</taxon>
        <taxon>Caldisericota/Cryosericota group</taxon>
        <taxon>Caldisericota</taxon>
        <taxon>Caldisericia</taxon>
        <taxon>Caldisericales</taxon>
        <taxon>Caldisericaceae</taxon>
        <taxon>Caldisericum</taxon>
    </lineage>
</organism>
<feature type="binding site" evidence="9">
    <location>
        <position position="66"/>
    </location>
    <ligand>
        <name>Zn(2+)</name>
        <dbReference type="ChEBI" id="CHEBI:29105"/>
        <label>1</label>
    </ligand>
</feature>
<sequence>MKLGAHVSIKGGIENAPLYGKEATCEVIQIFSKNQMQWKIPPLAKSTIKSFKENSERYKVDAVSIHASYLLNSASPNKTVRAKSIFDLSSELERGDLLGIEYVVFHPGAHMGEGEVKGIKTIADSIKEIFKITKSKKSILLIETTAGEGTHLCYKFEHIRDIFDLVGNASRLGVCFDTCHTFQAGYDIRTPESFSKVLEEFDRVVGLKYLKLFHLNDSKRDIGMRIDRHEEIGLGKIGLVAFRFLVNNSLFRDYAGILEIPGDIEGYKRNLLTLRRLIHGNNL</sequence>